<proteinExistence type="predicted"/>
<sequence length="62" mass="6741">MSTARATSTIGIKATQERELLSRVALSASATETSCEEEMLILLRDQSLLAAWKFRAIRSAVG</sequence>
<reference evidence="1" key="1">
    <citation type="submission" date="2020-05" db="EMBL/GenBank/DDBJ databases">
        <authorList>
            <person name="Chiriac C."/>
            <person name="Salcher M."/>
            <person name="Ghai R."/>
            <person name="Kavagutti S V."/>
        </authorList>
    </citation>
    <scope>NUCLEOTIDE SEQUENCE</scope>
</reference>
<dbReference type="AlphaFoldDB" id="A0A6J6W527"/>
<accession>A0A6J6W527</accession>
<organism evidence="1">
    <name type="scientific">freshwater metagenome</name>
    <dbReference type="NCBI Taxonomy" id="449393"/>
    <lineage>
        <taxon>unclassified sequences</taxon>
        <taxon>metagenomes</taxon>
        <taxon>ecological metagenomes</taxon>
    </lineage>
</organism>
<evidence type="ECO:0000313" key="1">
    <source>
        <dbReference type="EMBL" id="CAB4780021.1"/>
    </source>
</evidence>
<dbReference type="EMBL" id="CAEZZU010000105">
    <property type="protein sequence ID" value="CAB4780021.1"/>
    <property type="molecule type" value="Genomic_DNA"/>
</dbReference>
<protein>
    <submittedName>
        <fullName evidence="1">Unannotated protein</fullName>
    </submittedName>
</protein>
<gene>
    <name evidence="1" type="ORF">UFOPK2925_00795</name>
</gene>
<name>A0A6J6W527_9ZZZZ</name>